<evidence type="ECO:0000256" key="2">
    <source>
        <dbReference type="ARBA" id="ARBA00022679"/>
    </source>
</evidence>
<keyword evidence="4" id="KW-1185">Reference proteome</keyword>
<dbReference type="AlphaFoldDB" id="A0A1G5HQ41"/>
<dbReference type="SUPFAM" id="SSF100950">
    <property type="entry name" value="NagB/RpiA/CoA transferase-like"/>
    <property type="match status" value="1"/>
</dbReference>
<dbReference type="SMART" id="SM00882">
    <property type="entry name" value="CoA_trans"/>
    <property type="match status" value="1"/>
</dbReference>
<dbReference type="GO" id="GO:0008410">
    <property type="term" value="F:CoA-transferase activity"/>
    <property type="evidence" value="ECO:0007669"/>
    <property type="project" value="InterPro"/>
</dbReference>
<evidence type="ECO:0000313" key="3">
    <source>
        <dbReference type="EMBL" id="SCY65906.1"/>
    </source>
</evidence>
<keyword evidence="2 3" id="KW-0808">Transferase</keyword>
<dbReference type="OrthoDB" id="9777193at2"/>
<dbReference type="PANTHER" id="PTHR13707">
    <property type="entry name" value="KETOACID-COENZYME A TRANSFERASE"/>
    <property type="match status" value="1"/>
</dbReference>
<dbReference type="Gene3D" id="3.40.1080.10">
    <property type="entry name" value="Glutaconate Coenzyme A-transferase"/>
    <property type="match status" value="1"/>
</dbReference>
<dbReference type="Pfam" id="PF01144">
    <property type="entry name" value="CoA_trans"/>
    <property type="match status" value="1"/>
</dbReference>
<accession>A0A1G5HQ41</accession>
<reference evidence="3 4" key="1">
    <citation type="submission" date="2016-10" db="EMBL/GenBank/DDBJ databases">
        <authorList>
            <person name="de Groot N.N."/>
        </authorList>
    </citation>
    <scope>NUCLEOTIDE SEQUENCE [LARGE SCALE GENOMIC DNA]</scope>
    <source>
        <strain evidence="3 4">AA1</strain>
    </source>
</reference>
<comment type="similarity">
    <text evidence="1">Belongs to the 3-oxoacid CoA-transferase subunit B family.</text>
</comment>
<dbReference type="InterPro" id="IPR004164">
    <property type="entry name" value="CoA_transf_AS"/>
</dbReference>
<evidence type="ECO:0000256" key="1">
    <source>
        <dbReference type="ARBA" id="ARBA00007047"/>
    </source>
</evidence>
<proteinExistence type="inferred from homology"/>
<dbReference type="InterPro" id="IPR012791">
    <property type="entry name" value="3-oxoacid_CoA-transf_B"/>
</dbReference>
<dbReference type="STRING" id="419481.SAMN05216233_11558"/>
<dbReference type="RefSeq" id="WP_092212751.1">
    <property type="nucleotide sequence ID" value="NZ_FMUX01000015.1"/>
</dbReference>
<dbReference type="NCBIfam" id="TIGR02428">
    <property type="entry name" value="pcaJ_scoB_fam"/>
    <property type="match status" value="1"/>
</dbReference>
<sequence>MAEKISKREMIVKRIAREFKDGDVVNLGIGMPTMVADHVPADVEIFLQSENGFIGIGPCPPEGQEDPDLINAGNKPVTIKQGGCFFDSATSFGIIRGGHVDATVLGTLEVDQEGNIANYIIPGKMVPGMGGAMDLCTGAKRVIIATDHVNKNGSSKILKRCTLPLTAVGQANLIVTDMAVMEVTDAGLVLKEVAPGLTVEDVVEKTDADLIIPHEVPTMRVA</sequence>
<dbReference type="InterPro" id="IPR004165">
    <property type="entry name" value="CoA_trans_fam_I"/>
</dbReference>
<organism evidence="3 4">
    <name type="scientific">Desulfoluna spongiiphila</name>
    <dbReference type="NCBI Taxonomy" id="419481"/>
    <lineage>
        <taxon>Bacteria</taxon>
        <taxon>Pseudomonadati</taxon>
        <taxon>Thermodesulfobacteriota</taxon>
        <taxon>Desulfobacteria</taxon>
        <taxon>Desulfobacterales</taxon>
        <taxon>Desulfolunaceae</taxon>
        <taxon>Desulfoluna</taxon>
    </lineage>
</organism>
<dbReference type="PANTHER" id="PTHR13707:SF57">
    <property type="entry name" value="SUCCINYL-COA:3-KETOACID COENZYME A TRANSFERASE SUBUNIT B-RELATED"/>
    <property type="match status" value="1"/>
</dbReference>
<evidence type="ECO:0000313" key="4">
    <source>
        <dbReference type="Proteomes" id="UP000198870"/>
    </source>
</evidence>
<dbReference type="EMBL" id="FMUX01000015">
    <property type="protein sequence ID" value="SCY65906.1"/>
    <property type="molecule type" value="Genomic_DNA"/>
</dbReference>
<name>A0A1G5HQ41_9BACT</name>
<gene>
    <name evidence="3" type="ORF">SAMN05216233_11558</name>
</gene>
<dbReference type="Proteomes" id="UP000198870">
    <property type="component" value="Unassembled WGS sequence"/>
</dbReference>
<protein>
    <submittedName>
        <fullName evidence="3">Butyryl-CoA:acetoacetate CoA-transferase beta subunit</fullName>
    </submittedName>
</protein>
<dbReference type="PROSITE" id="PS01274">
    <property type="entry name" value="COA_TRANSF_2"/>
    <property type="match status" value="1"/>
</dbReference>
<dbReference type="InterPro" id="IPR037171">
    <property type="entry name" value="NagB/RpiA_transferase-like"/>
</dbReference>